<organism evidence="8 9">
    <name type="scientific">Paraburkholderia translucens</name>
    <dbReference type="NCBI Taxonomy" id="2886945"/>
    <lineage>
        <taxon>Bacteria</taxon>
        <taxon>Pseudomonadati</taxon>
        <taxon>Pseudomonadota</taxon>
        <taxon>Betaproteobacteria</taxon>
        <taxon>Burkholderiales</taxon>
        <taxon>Burkholderiaceae</taxon>
        <taxon>Paraburkholderia</taxon>
    </lineage>
</organism>
<feature type="transmembrane region" description="Helical" evidence="6">
    <location>
        <begin position="218"/>
        <end position="237"/>
    </location>
</feature>
<dbReference type="PANTHER" id="PTHR42920:SF5">
    <property type="entry name" value="EAMA DOMAIN-CONTAINING PROTEIN"/>
    <property type="match status" value="1"/>
</dbReference>
<protein>
    <submittedName>
        <fullName evidence="8">DMT family transporter</fullName>
    </submittedName>
</protein>
<feature type="transmembrane region" description="Helical" evidence="6">
    <location>
        <begin position="176"/>
        <end position="198"/>
    </location>
</feature>
<gene>
    <name evidence="8" type="ORF">LJ655_12830</name>
</gene>
<comment type="caution">
    <text evidence="8">The sequence shown here is derived from an EMBL/GenBank/DDBJ whole genome shotgun (WGS) entry which is preliminary data.</text>
</comment>
<evidence type="ECO:0000256" key="1">
    <source>
        <dbReference type="ARBA" id="ARBA00004651"/>
    </source>
</evidence>
<evidence type="ECO:0000256" key="2">
    <source>
        <dbReference type="ARBA" id="ARBA00022475"/>
    </source>
</evidence>
<evidence type="ECO:0000313" key="8">
    <source>
        <dbReference type="EMBL" id="MCC8402761.1"/>
    </source>
</evidence>
<evidence type="ECO:0000256" key="3">
    <source>
        <dbReference type="ARBA" id="ARBA00022692"/>
    </source>
</evidence>
<evidence type="ECO:0000256" key="5">
    <source>
        <dbReference type="ARBA" id="ARBA00023136"/>
    </source>
</evidence>
<dbReference type="Proteomes" id="UP001430614">
    <property type="component" value="Unassembled WGS sequence"/>
</dbReference>
<feature type="transmembrane region" description="Helical" evidence="6">
    <location>
        <begin position="67"/>
        <end position="89"/>
    </location>
</feature>
<feature type="transmembrane region" description="Helical" evidence="6">
    <location>
        <begin position="95"/>
        <end position="114"/>
    </location>
</feature>
<feature type="domain" description="EamA" evidence="7">
    <location>
        <begin position="145"/>
        <end position="291"/>
    </location>
</feature>
<keyword evidence="9" id="KW-1185">Reference proteome</keyword>
<evidence type="ECO:0000256" key="6">
    <source>
        <dbReference type="SAM" id="Phobius"/>
    </source>
</evidence>
<dbReference type="RefSeq" id="WP_230561620.1">
    <property type="nucleotide sequence ID" value="NZ_JAJITC010000006.1"/>
</dbReference>
<feature type="transmembrane region" description="Helical" evidence="6">
    <location>
        <begin position="249"/>
        <end position="268"/>
    </location>
</feature>
<feature type="domain" description="EamA" evidence="7">
    <location>
        <begin position="8"/>
        <end position="136"/>
    </location>
</feature>
<dbReference type="PANTHER" id="PTHR42920">
    <property type="entry name" value="OS03G0707200 PROTEIN-RELATED"/>
    <property type="match status" value="1"/>
</dbReference>
<dbReference type="Pfam" id="PF00892">
    <property type="entry name" value="EamA"/>
    <property type="match status" value="2"/>
</dbReference>
<accession>A0ABS8KDD0</accession>
<keyword evidence="5 6" id="KW-0472">Membrane</keyword>
<feature type="transmembrane region" description="Helical" evidence="6">
    <location>
        <begin position="32"/>
        <end position="55"/>
    </location>
</feature>
<keyword evidence="4 6" id="KW-1133">Transmembrane helix</keyword>
<feature type="transmembrane region" description="Helical" evidence="6">
    <location>
        <begin position="274"/>
        <end position="291"/>
    </location>
</feature>
<sequence>MRSRFNVSADLLLLVVAFIWGTSYGVVKSALLVYPVLGLLALRFGITFVLLAPALRALGPLRWRQRFGIAGAGCVLLGIFLAETYGVQLTRASNAAFLISLCVVMTPLVEWVWLKRSPRGIEWLAAGLSLLGAFLIGGGRLALAPGDALVVLAALLRAINVCATKRVMQAGAVSPLTMTAVQSGVVSLGCAALALGLARAGIHSQWQPLPPLLRHAGFWAIVLYLVAGCTLFAFFVQNYAVHRSTPTRVSLLMGSEPVFGALFAWVWLGEHLPPVAWVGGGLIVLGSWLASSLTAHHPKRMEAAARPASDASPTHTISPDLLMQREP</sequence>
<dbReference type="InterPro" id="IPR000620">
    <property type="entry name" value="EamA_dom"/>
</dbReference>
<name>A0ABS8KDD0_9BURK</name>
<keyword evidence="2" id="KW-1003">Cell membrane</keyword>
<keyword evidence="3 6" id="KW-0812">Transmembrane</keyword>
<dbReference type="EMBL" id="JAJITC010000006">
    <property type="protein sequence ID" value="MCC8402761.1"/>
    <property type="molecule type" value="Genomic_DNA"/>
</dbReference>
<dbReference type="SUPFAM" id="SSF103481">
    <property type="entry name" value="Multidrug resistance efflux transporter EmrE"/>
    <property type="match status" value="2"/>
</dbReference>
<dbReference type="InterPro" id="IPR051258">
    <property type="entry name" value="Diverse_Substrate_Transporter"/>
</dbReference>
<evidence type="ECO:0000256" key="4">
    <source>
        <dbReference type="ARBA" id="ARBA00022989"/>
    </source>
</evidence>
<feature type="transmembrane region" description="Helical" evidence="6">
    <location>
        <begin position="7"/>
        <end position="26"/>
    </location>
</feature>
<feature type="transmembrane region" description="Helical" evidence="6">
    <location>
        <begin position="148"/>
        <end position="164"/>
    </location>
</feature>
<evidence type="ECO:0000313" key="9">
    <source>
        <dbReference type="Proteomes" id="UP001430614"/>
    </source>
</evidence>
<dbReference type="InterPro" id="IPR037185">
    <property type="entry name" value="EmrE-like"/>
</dbReference>
<evidence type="ECO:0000259" key="7">
    <source>
        <dbReference type="Pfam" id="PF00892"/>
    </source>
</evidence>
<reference evidence="8 9" key="1">
    <citation type="submission" date="2021-11" db="EMBL/GenBank/DDBJ databases">
        <authorList>
            <person name="Oh E.-T."/>
            <person name="Kim S.-B."/>
        </authorList>
    </citation>
    <scope>NUCLEOTIDE SEQUENCE [LARGE SCALE GENOMIC DNA]</scope>
    <source>
        <strain evidence="8 9">MMS20-SJTN17</strain>
    </source>
</reference>
<comment type="subcellular location">
    <subcellularLocation>
        <location evidence="1">Cell membrane</location>
        <topology evidence="1">Multi-pass membrane protein</topology>
    </subcellularLocation>
</comment>
<proteinExistence type="predicted"/>
<feature type="transmembrane region" description="Helical" evidence="6">
    <location>
        <begin position="121"/>
        <end position="142"/>
    </location>
</feature>